<evidence type="ECO:0000256" key="4">
    <source>
        <dbReference type="ARBA" id="ARBA00023040"/>
    </source>
</evidence>
<keyword evidence="2 9" id="KW-0812">Transmembrane</keyword>
<evidence type="ECO:0000256" key="2">
    <source>
        <dbReference type="ARBA" id="ARBA00022692"/>
    </source>
</evidence>
<feature type="transmembrane region" description="Helical" evidence="9">
    <location>
        <begin position="49"/>
        <end position="74"/>
    </location>
</feature>
<evidence type="ECO:0000313" key="11">
    <source>
        <dbReference type="EMBL" id="SBQ36818.1"/>
    </source>
</evidence>
<dbReference type="InterPro" id="IPR050119">
    <property type="entry name" value="CCR1-9-like"/>
</dbReference>
<keyword evidence="7" id="KW-0807">Transducer</keyword>
<feature type="region of interest" description="Disordered" evidence="8">
    <location>
        <begin position="343"/>
        <end position="366"/>
    </location>
</feature>
<dbReference type="Gene3D" id="1.20.1070.10">
    <property type="entry name" value="Rhodopsin 7-helix transmembrane proteins"/>
    <property type="match status" value="1"/>
</dbReference>
<feature type="transmembrane region" description="Helical" evidence="9">
    <location>
        <begin position="126"/>
        <end position="148"/>
    </location>
</feature>
<dbReference type="GO" id="GO:0060326">
    <property type="term" value="P:cell chemotaxis"/>
    <property type="evidence" value="ECO:0007669"/>
    <property type="project" value="TreeGrafter"/>
</dbReference>
<feature type="transmembrane region" description="Helical" evidence="9">
    <location>
        <begin position="245"/>
        <end position="271"/>
    </location>
</feature>
<evidence type="ECO:0000256" key="7">
    <source>
        <dbReference type="ARBA" id="ARBA00023224"/>
    </source>
</evidence>
<keyword evidence="5 9" id="KW-0472">Membrane</keyword>
<feature type="transmembrane region" description="Helical" evidence="9">
    <location>
        <begin position="86"/>
        <end position="106"/>
    </location>
</feature>
<keyword evidence="3 9" id="KW-1133">Transmembrane helix</keyword>
<comment type="subcellular location">
    <subcellularLocation>
        <location evidence="1">Membrane</location>
    </subcellularLocation>
</comment>
<feature type="transmembrane region" description="Helical" evidence="9">
    <location>
        <begin position="291"/>
        <end position="313"/>
    </location>
</feature>
<keyword evidence="6" id="KW-0675">Receptor</keyword>
<proteinExistence type="predicted"/>
<gene>
    <name evidence="11" type="primary">Nfu_g_1_001121</name>
</gene>
<feature type="domain" description="G-protein coupled receptors family 1 profile" evidence="10">
    <location>
        <begin position="65"/>
        <end position="310"/>
    </location>
</feature>
<dbReference type="GO" id="GO:0007204">
    <property type="term" value="P:positive regulation of cytosolic calcium ion concentration"/>
    <property type="evidence" value="ECO:0007669"/>
    <property type="project" value="TreeGrafter"/>
</dbReference>
<dbReference type="InterPro" id="IPR000276">
    <property type="entry name" value="GPCR_Rhodpsn"/>
</dbReference>
<dbReference type="GO" id="GO:0019722">
    <property type="term" value="P:calcium-mediated signaling"/>
    <property type="evidence" value="ECO:0007669"/>
    <property type="project" value="TreeGrafter"/>
</dbReference>
<evidence type="ECO:0000256" key="8">
    <source>
        <dbReference type="SAM" id="MobiDB-lite"/>
    </source>
</evidence>
<dbReference type="AlphaFoldDB" id="A0A1A8DT90"/>
<dbReference type="GO" id="GO:0009897">
    <property type="term" value="C:external side of plasma membrane"/>
    <property type="evidence" value="ECO:0007669"/>
    <property type="project" value="TreeGrafter"/>
</dbReference>
<accession>A0A1A8DT90</accession>
<evidence type="ECO:0000256" key="1">
    <source>
        <dbReference type="ARBA" id="ARBA00004370"/>
    </source>
</evidence>
<evidence type="ECO:0000256" key="3">
    <source>
        <dbReference type="ARBA" id="ARBA00022989"/>
    </source>
</evidence>
<dbReference type="Pfam" id="PF00001">
    <property type="entry name" value="7tm_1"/>
    <property type="match status" value="1"/>
</dbReference>
<dbReference type="PROSITE" id="PS50262">
    <property type="entry name" value="G_PROTEIN_RECEP_F1_2"/>
    <property type="match status" value="1"/>
</dbReference>
<keyword evidence="4" id="KW-0297">G-protein coupled receptor</keyword>
<dbReference type="InterPro" id="IPR017452">
    <property type="entry name" value="GPCR_Rhodpsn_7TM"/>
</dbReference>
<evidence type="ECO:0000256" key="9">
    <source>
        <dbReference type="SAM" id="Phobius"/>
    </source>
</evidence>
<dbReference type="SUPFAM" id="SSF81321">
    <property type="entry name" value="Family A G protein-coupled receptor-like"/>
    <property type="match status" value="1"/>
</dbReference>
<dbReference type="PANTHER" id="PTHR10489">
    <property type="entry name" value="CELL ADHESION MOLECULE"/>
    <property type="match status" value="1"/>
</dbReference>
<evidence type="ECO:0000259" key="10">
    <source>
        <dbReference type="PROSITE" id="PS50262"/>
    </source>
</evidence>
<feature type="transmembrane region" description="Helical" evidence="9">
    <location>
        <begin position="213"/>
        <end position="233"/>
    </location>
</feature>
<dbReference type="GO" id="GO:0016493">
    <property type="term" value="F:C-C chemokine receptor activity"/>
    <property type="evidence" value="ECO:0007669"/>
    <property type="project" value="TreeGrafter"/>
</dbReference>
<reference evidence="11" key="2">
    <citation type="submission" date="2016-06" db="EMBL/GenBank/DDBJ databases">
        <title>The genome of a short-lived fish provides insights into sex chromosome evolution and the genetic control of aging.</title>
        <authorList>
            <person name="Reichwald K."/>
            <person name="Felder M."/>
            <person name="Petzold A."/>
            <person name="Koch P."/>
            <person name="Groth M."/>
            <person name="Platzer M."/>
        </authorList>
    </citation>
    <scope>NUCLEOTIDE SEQUENCE</scope>
    <source>
        <tissue evidence="11">Brain</tissue>
    </source>
</reference>
<dbReference type="GO" id="GO:0019957">
    <property type="term" value="F:C-C chemokine binding"/>
    <property type="evidence" value="ECO:0007669"/>
    <property type="project" value="TreeGrafter"/>
</dbReference>
<name>A0A1A8DT90_NOTKA</name>
<organism evidence="11">
    <name type="scientific">Nothobranchius kadleci</name>
    <name type="common">African annual killifish</name>
    <dbReference type="NCBI Taxonomy" id="1051664"/>
    <lineage>
        <taxon>Eukaryota</taxon>
        <taxon>Metazoa</taxon>
        <taxon>Chordata</taxon>
        <taxon>Craniata</taxon>
        <taxon>Vertebrata</taxon>
        <taxon>Euteleostomi</taxon>
        <taxon>Actinopterygii</taxon>
        <taxon>Neopterygii</taxon>
        <taxon>Teleostei</taxon>
        <taxon>Neoteleostei</taxon>
        <taxon>Acanthomorphata</taxon>
        <taxon>Ovalentaria</taxon>
        <taxon>Atherinomorphae</taxon>
        <taxon>Cyprinodontiformes</taxon>
        <taxon>Nothobranchiidae</taxon>
        <taxon>Nothobranchius</taxon>
    </lineage>
</organism>
<evidence type="ECO:0000256" key="6">
    <source>
        <dbReference type="ARBA" id="ARBA00023170"/>
    </source>
</evidence>
<evidence type="ECO:0000256" key="5">
    <source>
        <dbReference type="ARBA" id="ARBA00023136"/>
    </source>
</evidence>
<dbReference type="PANTHER" id="PTHR10489:SF671">
    <property type="entry name" value="C-X-C CHEMOKINE RECEPTOR TYPE 3"/>
    <property type="match status" value="1"/>
</dbReference>
<feature type="compositionally biased region" description="Basic and acidic residues" evidence="8">
    <location>
        <begin position="345"/>
        <end position="355"/>
    </location>
</feature>
<feature type="transmembrane region" description="Helical" evidence="9">
    <location>
        <begin position="160"/>
        <end position="180"/>
    </location>
</feature>
<sequence length="366" mass="41791">MEDSASGSLYRKPRDMNVIGGGLLNESDYYDYTDYETVDLREETPSEAVWIPLVYSVVVIVGLLGNGLLLLVLIRRRRFWRPSDTFVLQLGVVDILLLVTLIIWAIRAHQKCVHCSVTLFKICRAVWNINFYVGMFLLVCICLENLLVKVRSGWFSQHGAGFSVTCYSLTWLLSVILAVLDWCLFPSNSSKEMPIYVHEHSGVGFDKLLALRLIHLLIGFLVPLLILIIWCAHTFLQRRQNKTSAILALVTVFLVCWIPYNITLILDTIYYGSSHFLKKVPIDPEASLKTALTVTSAMGSVHACLRPLLYFLFRPNFRKSVLSVLRCSSPQRMTSLWELGVSQNDEEHSEERQKQMEMLQQRQEAA</sequence>
<dbReference type="PRINTS" id="PR00237">
    <property type="entry name" value="GPCRRHODOPSN"/>
</dbReference>
<dbReference type="GO" id="GO:0006955">
    <property type="term" value="P:immune response"/>
    <property type="evidence" value="ECO:0007669"/>
    <property type="project" value="TreeGrafter"/>
</dbReference>
<protein>
    <recommendedName>
        <fullName evidence="10">G-protein coupled receptors family 1 profile domain-containing protein</fullName>
    </recommendedName>
</protein>
<reference evidence="11" key="1">
    <citation type="submission" date="2016-05" db="EMBL/GenBank/DDBJ databases">
        <authorList>
            <person name="Lavstsen T."/>
            <person name="Jespersen J.S."/>
        </authorList>
    </citation>
    <scope>NUCLEOTIDE SEQUENCE</scope>
    <source>
        <tissue evidence="11">Brain</tissue>
    </source>
</reference>
<dbReference type="EMBL" id="HAEA01008338">
    <property type="protein sequence ID" value="SBQ36818.1"/>
    <property type="molecule type" value="Transcribed_RNA"/>
</dbReference>